<dbReference type="SMART" id="SM00054">
    <property type="entry name" value="EFh"/>
    <property type="match status" value="4"/>
</dbReference>
<evidence type="ECO:0000313" key="3">
    <source>
        <dbReference type="EMBL" id="GCB95616.1"/>
    </source>
</evidence>
<evidence type="ECO:0000313" key="4">
    <source>
        <dbReference type="Proteomes" id="UP000288351"/>
    </source>
</evidence>
<dbReference type="InterPro" id="IPR018713">
    <property type="entry name" value="MPAB/Lcp_cat_dom"/>
</dbReference>
<dbReference type="Pfam" id="PF09995">
    <property type="entry name" value="MPAB_Lcp_cat"/>
    <property type="match status" value="1"/>
</dbReference>
<dbReference type="RefSeq" id="WP_020931018.1">
    <property type="nucleotide sequence ID" value="NZ_BHXC01000007.1"/>
</dbReference>
<dbReference type="InterPro" id="IPR011992">
    <property type="entry name" value="EF-hand-dom_pair"/>
</dbReference>
<feature type="region of interest" description="Disordered" evidence="1">
    <location>
        <begin position="263"/>
        <end position="303"/>
    </location>
</feature>
<organism evidence="3 4">
    <name type="scientific">Streptomyces noursei</name>
    <name type="common">Streptomyces albulus</name>
    <dbReference type="NCBI Taxonomy" id="1971"/>
    <lineage>
        <taxon>Bacteria</taxon>
        <taxon>Bacillati</taxon>
        <taxon>Actinomycetota</taxon>
        <taxon>Actinomycetes</taxon>
        <taxon>Kitasatosporales</taxon>
        <taxon>Streptomycetaceae</taxon>
        <taxon>Streptomyces</taxon>
    </lineage>
</organism>
<proteinExistence type="predicted"/>
<gene>
    <name evidence="3" type="ORF">SALB_08423</name>
</gene>
<sequence>MTTVLPGSDRPLRRTLGERRIALVAWRLLVLQNADPTVAAGLAEFSTYRAHPWRRVEHTMDSGKRLFFADQEGLHREIGRLERTHRRIQGTDADGRSFTALEPAVRVWVLVTLYESMTAMGELSGAPLGPAQREELYADFRSVCDTFELPAELFPATAADVPAYMERTIRERLEYTGAAHDLLFDMLRQAPAPRRLGRLRPAWPLLRPVIARLLTALTLADLPPSFRERFGLRRSRSAAALSWTLHHGARHVVTRLPDRLRYRSGTAGGGTAGRATAEEPGAGGAVPVGRPPRPRRSGRGTTRRARVETFFRQVLDQTGDGYLTAADLQAMAHNVCWQLEPSEDREAEVYAGFDAWWQQIRTSMDTDGDDRVSLAEFSTAVLAGVDQDPAYLDKGLRPALRALFRAADTDGSGRLGADEYRVLFGSSRIHPAELNHGFRQLDADGDGEITEEEFLAAFTAYFTARGDSAAGAQLLGRP</sequence>
<dbReference type="EMBL" id="BHXC01000007">
    <property type="protein sequence ID" value="GCB95616.1"/>
    <property type="molecule type" value="Genomic_DNA"/>
</dbReference>
<evidence type="ECO:0000256" key="1">
    <source>
        <dbReference type="SAM" id="MobiDB-lite"/>
    </source>
</evidence>
<name>A0A401RDB9_STRNR</name>
<dbReference type="PROSITE" id="PS00018">
    <property type="entry name" value="EF_HAND_1"/>
    <property type="match status" value="2"/>
</dbReference>
<reference evidence="3 4" key="1">
    <citation type="journal article" date="2019" name="Microbiol. Resour. Announc.">
        <title>Draft Genome Sequence of the Most Traditional epsilon-Poly-l-Lysine Producer, Streptomyces albulus NBRC14147.</title>
        <authorList>
            <person name="Yamanaka K."/>
            <person name="Hamano Y."/>
        </authorList>
    </citation>
    <scope>NUCLEOTIDE SEQUENCE [LARGE SCALE GENOMIC DNA]</scope>
    <source>
        <strain evidence="3 4">NBRC 14147</strain>
    </source>
</reference>
<dbReference type="Proteomes" id="UP000288351">
    <property type="component" value="Unassembled WGS sequence"/>
</dbReference>
<dbReference type="PANTHER" id="PTHR36151:SF3">
    <property type="entry name" value="ER-BOUND OXYGENASE MPAB_MPAB'_RUBBER OXYGENASE CATALYTIC DOMAIN-CONTAINING PROTEIN"/>
    <property type="match status" value="1"/>
</dbReference>
<feature type="domain" description="EF-hand" evidence="2">
    <location>
        <begin position="302"/>
        <end position="338"/>
    </location>
</feature>
<dbReference type="PROSITE" id="PS50222">
    <property type="entry name" value="EF_HAND_2"/>
    <property type="match status" value="2"/>
</dbReference>
<dbReference type="SUPFAM" id="SSF47473">
    <property type="entry name" value="EF-hand"/>
    <property type="match status" value="1"/>
</dbReference>
<accession>A0A401RDB9</accession>
<evidence type="ECO:0000259" key="2">
    <source>
        <dbReference type="PROSITE" id="PS50222"/>
    </source>
</evidence>
<dbReference type="GO" id="GO:0016491">
    <property type="term" value="F:oxidoreductase activity"/>
    <property type="evidence" value="ECO:0007669"/>
    <property type="project" value="InterPro"/>
</dbReference>
<dbReference type="Pfam" id="PF13499">
    <property type="entry name" value="EF-hand_7"/>
    <property type="match status" value="1"/>
</dbReference>
<protein>
    <recommendedName>
        <fullName evidence="2">EF-hand domain-containing protein</fullName>
    </recommendedName>
</protein>
<dbReference type="CDD" id="cd00051">
    <property type="entry name" value="EFh"/>
    <property type="match status" value="1"/>
</dbReference>
<feature type="domain" description="EF-hand" evidence="2">
    <location>
        <begin position="429"/>
        <end position="464"/>
    </location>
</feature>
<dbReference type="PANTHER" id="PTHR36151">
    <property type="entry name" value="BLR2777 PROTEIN"/>
    <property type="match status" value="1"/>
</dbReference>
<dbReference type="AlphaFoldDB" id="A0A401RDB9"/>
<dbReference type="InterPro" id="IPR018247">
    <property type="entry name" value="EF_Hand_1_Ca_BS"/>
</dbReference>
<dbReference type="GO" id="GO:0005509">
    <property type="term" value="F:calcium ion binding"/>
    <property type="evidence" value="ECO:0007669"/>
    <property type="project" value="InterPro"/>
</dbReference>
<dbReference type="InterPro" id="IPR002048">
    <property type="entry name" value="EF_hand_dom"/>
</dbReference>
<dbReference type="Gene3D" id="1.10.238.10">
    <property type="entry name" value="EF-hand"/>
    <property type="match status" value="1"/>
</dbReference>
<comment type="caution">
    <text evidence="3">The sequence shown here is derived from an EMBL/GenBank/DDBJ whole genome shotgun (WGS) entry which is preliminary data.</text>
</comment>
<feature type="compositionally biased region" description="Basic residues" evidence="1">
    <location>
        <begin position="292"/>
        <end position="303"/>
    </location>
</feature>